<feature type="chain" id="PRO_5021978196" description="Lipoprotein" evidence="1">
    <location>
        <begin position="27"/>
        <end position="152"/>
    </location>
</feature>
<dbReference type="PROSITE" id="PS51257">
    <property type="entry name" value="PROKAR_LIPOPROTEIN"/>
    <property type="match status" value="1"/>
</dbReference>
<dbReference type="Proteomes" id="UP000316584">
    <property type="component" value="Chromosome"/>
</dbReference>
<dbReference type="RefSeq" id="WP_144889781.1">
    <property type="nucleotide sequence ID" value="NZ_CP042218.1"/>
</dbReference>
<dbReference type="Pfam" id="PF20101">
    <property type="entry name" value="DUF6491"/>
    <property type="match status" value="1"/>
</dbReference>
<dbReference type="KEGG" id="lug:FPZ22_01965"/>
<name>A0A518N1L8_9GAMM</name>
<keyword evidence="3" id="KW-1185">Reference proteome</keyword>
<accession>A0A518N1L8</accession>
<keyword evidence="1" id="KW-0732">Signal</keyword>
<feature type="signal peptide" evidence="1">
    <location>
        <begin position="1"/>
        <end position="26"/>
    </location>
</feature>
<evidence type="ECO:0000256" key="1">
    <source>
        <dbReference type="SAM" id="SignalP"/>
    </source>
</evidence>
<dbReference type="AlphaFoldDB" id="A0A518N1L8"/>
<evidence type="ECO:0000313" key="3">
    <source>
        <dbReference type="Proteomes" id="UP000316584"/>
    </source>
</evidence>
<proteinExistence type="predicted"/>
<organism evidence="2 3">
    <name type="scientific">Luteimonas granuli</name>
    <dbReference type="NCBI Taxonomy" id="1176533"/>
    <lineage>
        <taxon>Bacteria</taxon>
        <taxon>Pseudomonadati</taxon>
        <taxon>Pseudomonadota</taxon>
        <taxon>Gammaproteobacteria</taxon>
        <taxon>Lysobacterales</taxon>
        <taxon>Lysobacteraceae</taxon>
        <taxon>Luteimonas</taxon>
    </lineage>
</organism>
<gene>
    <name evidence="2" type="ORF">FPZ22_01965</name>
</gene>
<evidence type="ECO:0008006" key="4">
    <source>
        <dbReference type="Google" id="ProtNLM"/>
    </source>
</evidence>
<sequence length="152" mass="16611">MKNRASTVAALSVVSALLLVSGCASSGRMSDAEKLATYRAAAGEPVNSFSYLGRINGWTPVDDNNIAVWTRPREAWLLTFDGRCEDIDFTPMISLTSQGSRVHAGFDKVMVHNRNALQMPCRIREIRPLDTARIKAAEKAAREEDQAPDSGT</sequence>
<reference evidence="2 3" key="1">
    <citation type="submission" date="2019-07" db="EMBL/GenBank/DDBJ databases">
        <title>Full genome sequence of Luteimonas sp. Gr-4.</title>
        <authorList>
            <person name="Im W.-T."/>
        </authorList>
    </citation>
    <scope>NUCLEOTIDE SEQUENCE [LARGE SCALE GENOMIC DNA]</scope>
    <source>
        <strain evidence="2 3">Gr-4</strain>
    </source>
</reference>
<dbReference type="OrthoDB" id="6047015at2"/>
<protein>
    <recommendedName>
        <fullName evidence="4">Lipoprotein</fullName>
    </recommendedName>
</protein>
<dbReference type="InterPro" id="IPR045500">
    <property type="entry name" value="DUF6491"/>
</dbReference>
<dbReference type="EMBL" id="CP042218">
    <property type="protein sequence ID" value="QDW65815.1"/>
    <property type="molecule type" value="Genomic_DNA"/>
</dbReference>
<evidence type="ECO:0000313" key="2">
    <source>
        <dbReference type="EMBL" id="QDW65815.1"/>
    </source>
</evidence>